<protein>
    <submittedName>
        <fullName evidence="2">Ribonucleotide-diphosphate reductase</fullName>
    </submittedName>
</protein>
<dbReference type="EMBL" id="PISD01000033">
    <property type="protein sequence ID" value="PKG28059.1"/>
    <property type="molecule type" value="Genomic_DNA"/>
</dbReference>
<comment type="cofactor">
    <cofactor evidence="1">
        <name>Fe cation</name>
        <dbReference type="ChEBI" id="CHEBI:24875"/>
    </cofactor>
</comment>
<dbReference type="Gene3D" id="1.10.620.20">
    <property type="entry name" value="Ribonucleotide Reductase, subunit A"/>
    <property type="match status" value="1"/>
</dbReference>
<dbReference type="InterPro" id="IPR009078">
    <property type="entry name" value="Ferritin-like_SF"/>
</dbReference>
<dbReference type="Pfam" id="PF00268">
    <property type="entry name" value="Ribonuc_red_sm"/>
    <property type="match status" value="1"/>
</dbReference>
<gene>
    <name evidence="2" type="ORF">CWS20_15780</name>
</gene>
<dbReference type="RefSeq" id="WP_066194810.1">
    <property type="nucleotide sequence ID" value="NZ_JAFDQP010000015.1"/>
</dbReference>
<comment type="caution">
    <text evidence="2">The sequence shown here is derived from an EMBL/GenBank/DDBJ whole genome shotgun (WGS) entry which is preliminary data.</text>
</comment>
<name>A0A2N0ZEX6_9BACI</name>
<reference evidence="2 3" key="1">
    <citation type="journal article" date="2010" name="Int. J. Syst. Evol. Microbiol.">
        <title>Bacillus horneckiae sp. nov., isolated from a spacecraft-assembly clean room.</title>
        <authorList>
            <person name="Vaishampayan P."/>
            <person name="Probst A."/>
            <person name="Krishnamurthi S."/>
            <person name="Ghosh S."/>
            <person name="Osman S."/>
            <person name="McDowall A."/>
            <person name="Ruckmani A."/>
            <person name="Mayilraj S."/>
            <person name="Venkateswaran K."/>
        </authorList>
    </citation>
    <scope>NUCLEOTIDE SEQUENCE [LARGE SCALE GENOMIC DNA]</scope>
    <source>
        <strain evidence="3">1PO1SC</strain>
    </source>
</reference>
<evidence type="ECO:0000256" key="1">
    <source>
        <dbReference type="ARBA" id="ARBA00001962"/>
    </source>
</evidence>
<dbReference type="GO" id="GO:0009263">
    <property type="term" value="P:deoxyribonucleotide biosynthetic process"/>
    <property type="evidence" value="ECO:0007669"/>
    <property type="project" value="InterPro"/>
</dbReference>
<dbReference type="SUPFAM" id="SSF47240">
    <property type="entry name" value="Ferritin-like"/>
    <property type="match status" value="1"/>
</dbReference>
<proteinExistence type="predicted"/>
<keyword evidence="3" id="KW-1185">Reference proteome</keyword>
<dbReference type="NCBIfam" id="NF006200">
    <property type="entry name" value="PRK08326.1-3"/>
    <property type="match status" value="1"/>
</dbReference>
<organism evidence="2 3">
    <name type="scientific">Cytobacillus horneckiae</name>
    <dbReference type="NCBI Taxonomy" id="549687"/>
    <lineage>
        <taxon>Bacteria</taxon>
        <taxon>Bacillati</taxon>
        <taxon>Bacillota</taxon>
        <taxon>Bacilli</taxon>
        <taxon>Bacillales</taxon>
        <taxon>Bacillaceae</taxon>
        <taxon>Cytobacillus</taxon>
    </lineage>
</organism>
<dbReference type="GO" id="GO:0016491">
    <property type="term" value="F:oxidoreductase activity"/>
    <property type="evidence" value="ECO:0007669"/>
    <property type="project" value="InterPro"/>
</dbReference>
<dbReference type="InterPro" id="IPR012348">
    <property type="entry name" value="RNR-like"/>
</dbReference>
<dbReference type="AlphaFoldDB" id="A0A2N0ZEX6"/>
<dbReference type="Proteomes" id="UP000233343">
    <property type="component" value="Unassembled WGS sequence"/>
</dbReference>
<accession>A0A2N0ZEX6</accession>
<sequence>MRHYVSTSEQGINRESLPFKLYEKAKKFGVWDPRNIDFSNDKADWESLSAEQQESLLTLISFFYSAEEAVTKDVLPLIYAISKKGKFEEEMYLTTFLFEEAKHTDFFSLLLKEIGIKGELNYLHTPVYRKIFDEILPETMGRLMEDQSPKAIADAAVVYNMFTEGILAETGYWTFYQNLVNLKKMPGLLEGITNIKRDESRHISFGTFLLQRLISEDSSMYEYILGKLQELMPLAIQINDAPEEINPFGVVIADSHAFMQKQLNARLEVLRRAQGRSLEEIYRMEVVAE</sequence>
<evidence type="ECO:0000313" key="3">
    <source>
        <dbReference type="Proteomes" id="UP000233343"/>
    </source>
</evidence>
<evidence type="ECO:0000313" key="2">
    <source>
        <dbReference type="EMBL" id="PKG28059.1"/>
    </source>
</evidence>
<dbReference type="InterPro" id="IPR000358">
    <property type="entry name" value="RNR_small_fam"/>
</dbReference>